<name>A0AB39TVU0_9ACTN</name>
<accession>A0AB39TVU0</accession>
<dbReference type="RefSeq" id="WP_369185490.1">
    <property type="nucleotide sequence ID" value="NZ_CP163445.1"/>
</dbReference>
<protein>
    <submittedName>
        <fullName evidence="1">Uncharacterized protein</fullName>
    </submittedName>
</protein>
<gene>
    <name evidence="1" type="ORF">AB2U05_34965</name>
</gene>
<proteinExistence type="predicted"/>
<sequence>MIATGRLAPGRIVTRTVGLHQASAVLESLETYGPTGVVVIDDFRDPSAP</sequence>
<reference evidence="1" key="1">
    <citation type="submission" date="2024-07" db="EMBL/GenBank/DDBJ databases">
        <authorList>
            <person name="Yu S.T."/>
        </authorList>
    </citation>
    <scope>NUCLEOTIDE SEQUENCE</scope>
    <source>
        <strain evidence="1">Y1</strain>
    </source>
</reference>
<evidence type="ECO:0000313" key="1">
    <source>
        <dbReference type="EMBL" id="XDQ83342.1"/>
    </source>
</evidence>
<dbReference type="AlphaFoldDB" id="A0AB39TVU0"/>
<organism evidence="1">
    <name type="scientific">Streptomyces sp. Y1</name>
    <dbReference type="NCBI Taxonomy" id="3238634"/>
    <lineage>
        <taxon>Bacteria</taxon>
        <taxon>Bacillati</taxon>
        <taxon>Actinomycetota</taxon>
        <taxon>Actinomycetes</taxon>
        <taxon>Kitasatosporales</taxon>
        <taxon>Streptomycetaceae</taxon>
        <taxon>Streptomyces</taxon>
    </lineage>
</organism>
<dbReference type="EMBL" id="CP163445">
    <property type="protein sequence ID" value="XDQ83342.1"/>
    <property type="molecule type" value="Genomic_DNA"/>
</dbReference>